<organism evidence="9 10">
    <name type="scientific">Acanthosepion pharaonis</name>
    <name type="common">Pharaoh cuttlefish</name>
    <name type="synonym">Sepia pharaonis</name>
    <dbReference type="NCBI Taxonomy" id="158019"/>
    <lineage>
        <taxon>Eukaryota</taxon>
        <taxon>Metazoa</taxon>
        <taxon>Spiralia</taxon>
        <taxon>Lophotrochozoa</taxon>
        <taxon>Mollusca</taxon>
        <taxon>Cephalopoda</taxon>
        <taxon>Coleoidea</taxon>
        <taxon>Decapodiformes</taxon>
        <taxon>Sepiida</taxon>
        <taxon>Sepiina</taxon>
        <taxon>Sepiidae</taxon>
        <taxon>Acanthosepion</taxon>
    </lineage>
</organism>
<gene>
    <name evidence="9" type="ORF">SPHA_71291</name>
</gene>
<dbReference type="Gene3D" id="1.10.220.150">
    <property type="entry name" value="Arf GTPase activating protein"/>
    <property type="match status" value="1"/>
</dbReference>
<keyword evidence="10" id="KW-1185">Reference proteome</keyword>
<dbReference type="Proteomes" id="UP000597762">
    <property type="component" value="Unassembled WGS sequence"/>
</dbReference>
<proteinExistence type="predicted"/>
<dbReference type="GO" id="GO:0048205">
    <property type="term" value="P:COPI coating of Golgi vesicle"/>
    <property type="evidence" value="ECO:0007669"/>
    <property type="project" value="TreeGrafter"/>
</dbReference>
<evidence type="ECO:0000256" key="5">
    <source>
        <dbReference type="PROSITE-ProRule" id="PRU00288"/>
    </source>
</evidence>
<feature type="compositionally biased region" description="Basic and acidic residues" evidence="7">
    <location>
        <begin position="422"/>
        <end position="434"/>
    </location>
</feature>
<evidence type="ECO:0000256" key="1">
    <source>
        <dbReference type="ARBA" id="ARBA00022468"/>
    </source>
</evidence>
<dbReference type="SUPFAM" id="SSF57863">
    <property type="entry name" value="ArfGap/RecO-like zinc finger"/>
    <property type="match status" value="1"/>
</dbReference>
<dbReference type="SMART" id="SM00105">
    <property type="entry name" value="ArfGap"/>
    <property type="match status" value="1"/>
</dbReference>
<dbReference type="InterPro" id="IPR038508">
    <property type="entry name" value="ArfGAP_dom_sf"/>
</dbReference>
<keyword evidence="4" id="KW-0862">Zinc</keyword>
<feature type="region of interest" description="Disordered" evidence="7">
    <location>
        <begin position="412"/>
        <end position="504"/>
    </location>
</feature>
<evidence type="ECO:0000256" key="4">
    <source>
        <dbReference type="ARBA" id="ARBA00022833"/>
    </source>
</evidence>
<keyword evidence="1" id="KW-0343">GTPase activation</keyword>
<evidence type="ECO:0000259" key="8">
    <source>
        <dbReference type="PROSITE" id="PS50115"/>
    </source>
</evidence>
<dbReference type="InterPro" id="IPR037278">
    <property type="entry name" value="ARFGAP/RecO"/>
</dbReference>
<dbReference type="CDD" id="cd08831">
    <property type="entry name" value="ArfGap_ArfGap2_3_like"/>
    <property type="match status" value="1"/>
</dbReference>
<feature type="coiled-coil region" evidence="6">
    <location>
        <begin position="245"/>
        <end position="307"/>
    </location>
</feature>
<feature type="domain" description="Arf-GAP" evidence="8">
    <location>
        <begin position="11"/>
        <end position="127"/>
    </location>
</feature>
<evidence type="ECO:0000313" key="10">
    <source>
        <dbReference type="Proteomes" id="UP000597762"/>
    </source>
</evidence>
<name>A0A812ECT3_ACAPH</name>
<feature type="region of interest" description="Disordered" evidence="7">
    <location>
        <begin position="157"/>
        <end position="244"/>
    </location>
</feature>
<feature type="compositionally biased region" description="Polar residues" evidence="7">
    <location>
        <begin position="185"/>
        <end position="202"/>
    </location>
</feature>
<dbReference type="GO" id="GO:0008270">
    <property type="term" value="F:zinc ion binding"/>
    <property type="evidence" value="ECO:0007669"/>
    <property type="project" value="UniProtKB-KW"/>
</dbReference>
<sequence length="538" mass="59242">MADQPSKLDITAIFKRLKSIPANKQCFDCGSNNPTWASVTYGVFLCIDCSAVHRSLGVHVTFIRSTQLDTNWTWLQLRAMQVGGNGNALSFFRQHGCTTNDAQQKYHSRAASLYREKLLSQAHSVMKLHGTKLHLDINTTTEATSQVKEVDFFEEHSENFDTNDNSSTVTTNGLSDSAKLYSDPQPINNGNTQNVSSLQTADPNEGPSVEAALSISPTQVQNEPRKSILGSKRPGAAKKGKGLGAQRVKTNFNEIESRAQQLDKEREDLEALHRVNYVKSQDEGKQMASMRLAYQDLSLERKKKEDKLKITDPKKAEQLERLGMGLSGHRGISHSVLSDMTVIDQEAPSGQSNNSTSLDRFDAPSRSSHDFFEDELDKLGRFPSLNSSSSSKWGFSNKTGSWDVDRFESKTSFTDSMPSFDESDKPSRNRKTFEIDTSTNAQDKFGNAKSISSEQFFGPKDPDLETKQTLSKFEGSSSISSDDFFGGGPRSSHGSSHYSGTDLSDIKEGVRQGVTKVAGKLSSLANGVMSSLQEKYGS</sequence>
<dbReference type="OrthoDB" id="983479at2759"/>
<evidence type="ECO:0000313" key="9">
    <source>
        <dbReference type="EMBL" id="CAE1321139.1"/>
    </source>
</evidence>
<evidence type="ECO:0000256" key="7">
    <source>
        <dbReference type="SAM" id="MobiDB-lite"/>
    </source>
</evidence>
<feature type="compositionally biased region" description="Low complexity" evidence="7">
    <location>
        <begin position="475"/>
        <end position="500"/>
    </location>
</feature>
<dbReference type="GO" id="GO:0000139">
    <property type="term" value="C:Golgi membrane"/>
    <property type="evidence" value="ECO:0007669"/>
    <property type="project" value="GOC"/>
</dbReference>
<dbReference type="PANTHER" id="PTHR45686">
    <property type="entry name" value="ADP-RIBOSYLATION FACTOR GTPASE ACTIVATING PROTEIN 3, ISOFORM H-RELATED"/>
    <property type="match status" value="1"/>
</dbReference>
<protein>
    <submittedName>
        <fullName evidence="9">ARFGAP2_3</fullName>
    </submittedName>
</protein>
<reference evidence="9" key="1">
    <citation type="submission" date="2021-01" db="EMBL/GenBank/DDBJ databases">
        <authorList>
            <person name="Li R."/>
            <person name="Bekaert M."/>
        </authorList>
    </citation>
    <scope>NUCLEOTIDE SEQUENCE</scope>
    <source>
        <strain evidence="9">Farmed</strain>
    </source>
</reference>
<feature type="compositionally biased region" description="Low complexity" evidence="7">
    <location>
        <begin position="160"/>
        <end position="172"/>
    </location>
</feature>
<dbReference type="InterPro" id="IPR001164">
    <property type="entry name" value="ArfGAP_dom"/>
</dbReference>
<evidence type="ECO:0000256" key="3">
    <source>
        <dbReference type="ARBA" id="ARBA00022771"/>
    </source>
</evidence>
<keyword evidence="2" id="KW-0479">Metal-binding</keyword>
<dbReference type="PRINTS" id="PR00405">
    <property type="entry name" value="REVINTRACTNG"/>
</dbReference>
<dbReference type="Pfam" id="PF01412">
    <property type="entry name" value="ArfGap"/>
    <property type="match status" value="1"/>
</dbReference>
<evidence type="ECO:0000256" key="2">
    <source>
        <dbReference type="ARBA" id="ARBA00022723"/>
    </source>
</evidence>
<accession>A0A812ECT3</accession>
<evidence type="ECO:0000256" key="6">
    <source>
        <dbReference type="SAM" id="Coils"/>
    </source>
</evidence>
<dbReference type="AlphaFoldDB" id="A0A812ECT3"/>
<dbReference type="PROSITE" id="PS50115">
    <property type="entry name" value="ARFGAP"/>
    <property type="match status" value="1"/>
</dbReference>
<dbReference type="EMBL" id="CAHIKZ030005218">
    <property type="protein sequence ID" value="CAE1321139.1"/>
    <property type="molecule type" value="Genomic_DNA"/>
</dbReference>
<keyword evidence="3 5" id="KW-0863">Zinc-finger</keyword>
<dbReference type="GO" id="GO:0005096">
    <property type="term" value="F:GTPase activator activity"/>
    <property type="evidence" value="ECO:0007669"/>
    <property type="project" value="UniProtKB-KW"/>
</dbReference>
<dbReference type="PANTHER" id="PTHR45686:SF4">
    <property type="entry name" value="ADP-RIBOSYLATION FACTOR GTPASE ACTIVATING PROTEIN 3, ISOFORM H"/>
    <property type="match status" value="1"/>
</dbReference>
<keyword evidence="6" id="KW-0175">Coiled coil</keyword>
<comment type="caution">
    <text evidence="9">The sequence shown here is derived from an EMBL/GenBank/DDBJ whole genome shotgun (WGS) entry which is preliminary data.</text>
</comment>
<dbReference type="FunFam" id="1.10.220.150:FF:000004">
    <property type="entry name" value="Putative ADP-ribosylation factor GTPase-activating protein 2"/>
    <property type="match status" value="1"/>
</dbReference>